<keyword evidence="1" id="KW-0645">Protease</keyword>
<gene>
    <name evidence="1" type="ORF">MIND_00655500</name>
</gene>
<dbReference type="OrthoDB" id="2745898at2759"/>
<dbReference type="GO" id="GO:0006508">
    <property type="term" value="P:proteolysis"/>
    <property type="evidence" value="ECO:0007669"/>
    <property type="project" value="UniProtKB-KW"/>
</dbReference>
<dbReference type="EMBL" id="JACAZF010000006">
    <property type="protein sequence ID" value="KAF7300926.1"/>
    <property type="molecule type" value="Genomic_DNA"/>
</dbReference>
<reference evidence="1" key="1">
    <citation type="submission" date="2020-05" db="EMBL/GenBank/DDBJ databases">
        <title>Mycena genomes resolve the evolution of fungal bioluminescence.</title>
        <authorList>
            <person name="Tsai I.J."/>
        </authorList>
    </citation>
    <scope>NUCLEOTIDE SEQUENCE</scope>
    <source>
        <strain evidence="1">171206Taipei</strain>
    </source>
</reference>
<dbReference type="AlphaFoldDB" id="A0A8H6SLP1"/>
<evidence type="ECO:0000313" key="2">
    <source>
        <dbReference type="Proteomes" id="UP000636479"/>
    </source>
</evidence>
<organism evidence="1 2">
    <name type="scientific">Mycena indigotica</name>
    <dbReference type="NCBI Taxonomy" id="2126181"/>
    <lineage>
        <taxon>Eukaryota</taxon>
        <taxon>Fungi</taxon>
        <taxon>Dikarya</taxon>
        <taxon>Basidiomycota</taxon>
        <taxon>Agaricomycotina</taxon>
        <taxon>Agaricomycetes</taxon>
        <taxon>Agaricomycetidae</taxon>
        <taxon>Agaricales</taxon>
        <taxon>Marasmiineae</taxon>
        <taxon>Mycenaceae</taxon>
        <taxon>Mycena</taxon>
    </lineage>
</organism>
<dbReference type="RefSeq" id="XP_037218926.1">
    <property type="nucleotide sequence ID" value="XM_037363282.1"/>
</dbReference>
<accession>A0A8H6SLP1</accession>
<evidence type="ECO:0000313" key="1">
    <source>
        <dbReference type="EMBL" id="KAF7300926.1"/>
    </source>
</evidence>
<dbReference type="SUPFAM" id="SSF52047">
    <property type="entry name" value="RNI-like"/>
    <property type="match status" value="1"/>
</dbReference>
<dbReference type="GO" id="GO:0008233">
    <property type="term" value="F:peptidase activity"/>
    <property type="evidence" value="ECO:0007669"/>
    <property type="project" value="UniProtKB-KW"/>
</dbReference>
<protein>
    <submittedName>
        <fullName evidence="1">ULP-PROTEASE domain-containing protein</fullName>
    </submittedName>
</protein>
<comment type="caution">
    <text evidence="1">The sequence shown here is derived from an EMBL/GenBank/DDBJ whole genome shotgun (WGS) entry which is preliminary data.</text>
</comment>
<keyword evidence="2" id="KW-1185">Reference proteome</keyword>
<proteinExistence type="predicted"/>
<dbReference type="GeneID" id="59345798"/>
<keyword evidence="1" id="KW-0378">Hydrolase</keyword>
<dbReference type="Proteomes" id="UP000636479">
    <property type="component" value="Unassembled WGS sequence"/>
</dbReference>
<name>A0A8H6SLP1_9AGAR</name>
<sequence>MVPRLPPELIDAIVGHVSTSDKDTLKACAVTGSVFRATCQRRLWRELELTNNPHNDGYSYSYLQAATRFAAYPHLASYVAELELWLCVGDDMDTAESVFHALPSVLSILSKLAAIDIRLYYTQMDTVWPNLPAGFTTAVAELLARPPASLRKLRMSDFLVIPREVMHSALMACPTVTLFRVSADDFSTRTSVPESWHKSPIERLKTSIYQLCRPFLSLTVLPYTKSLRALVLCNSGGNVMYELFTIPALCASLAESLEYLAIEFPCMAHSDNVSYSPVIVLPPLPKLRYLQLSFHYIDYTAQGPAVSVAPALSPHNAGLVPLFLANSLPSVPALATLVLPVDVRVRGLRMKYEPPAAFAVFDSLISAFLAREATRNRACYIPKLRFFPPLQDEAKARAGLHMDAFARAMREAHPLSVPLGLAVVERDREGWISEMVDF</sequence>